<name>A0ABP9IQY7_9ACTN</name>
<evidence type="ECO:0000313" key="9">
    <source>
        <dbReference type="Proteomes" id="UP001501759"/>
    </source>
</evidence>
<feature type="transmembrane region" description="Helical" evidence="7">
    <location>
        <begin position="27"/>
        <end position="49"/>
    </location>
</feature>
<dbReference type="CDD" id="cd06173">
    <property type="entry name" value="MFS_MefA_like"/>
    <property type="match status" value="1"/>
</dbReference>
<feature type="compositionally biased region" description="Basic and acidic residues" evidence="6">
    <location>
        <begin position="220"/>
        <end position="243"/>
    </location>
</feature>
<feature type="transmembrane region" description="Helical" evidence="7">
    <location>
        <begin position="296"/>
        <end position="314"/>
    </location>
</feature>
<evidence type="ECO:0000256" key="3">
    <source>
        <dbReference type="ARBA" id="ARBA00022692"/>
    </source>
</evidence>
<feature type="transmembrane region" description="Helical" evidence="7">
    <location>
        <begin position="61"/>
        <end position="82"/>
    </location>
</feature>
<keyword evidence="3 7" id="KW-0812">Transmembrane</keyword>
<feature type="compositionally biased region" description="Polar residues" evidence="6">
    <location>
        <begin position="244"/>
        <end position="274"/>
    </location>
</feature>
<keyword evidence="2" id="KW-1003">Cell membrane</keyword>
<gene>
    <name evidence="8" type="ORF">GCM10023335_21100</name>
</gene>
<dbReference type="PANTHER" id="PTHR23513:SF6">
    <property type="entry name" value="MAJOR FACILITATOR SUPERFAMILY ASSOCIATED DOMAIN-CONTAINING PROTEIN"/>
    <property type="match status" value="1"/>
</dbReference>
<feature type="transmembrane region" description="Helical" evidence="7">
    <location>
        <begin position="182"/>
        <end position="205"/>
    </location>
</feature>
<keyword evidence="4 7" id="KW-1133">Transmembrane helix</keyword>
<dbReference type="EMBL" id="BAABKB010000004">
    <property type="protein sequence ID" value="GAA5004714.1"/>
    <property type="molecule type" value="Genomic_DNA"/>
</dbReference>
<feature type="transmembrane region" description="Helical" evidence="7">
    <location>
        <begin position="363"/>
        <end position="380"/>
    </location>
</feature>
<proteinExistence type="predicted"/>
<comment type="subcellular location">
    <subcellularLocation>
        <location evidence="1">Cell membrane</location>
        <topology evidence="1">Multi-pass membrane protein</topology>
    </subcellularLocation>
</comment>
<dbReference type="RefSeq" id="WP_345645095.1">
    <property type="nucleotide sequence ID" value="NZ_BAABKB010000004.1"/>
</dbReference>
<sequence>MSSAADTGLAPANSSYRDVLLRNRRMAGLLLGDLLANAGTGMLIVAMPVQTLAVHGSLDAAPAIGLVEAAPFLLSTVLALAISLGRFSAPPRRLLLADCVLRAVVFTGLGLLAVADRITLPVLVGGLLLGSTCRMAGSSSRRLLATSMVDDADRFAVNGLLGLGSNFALLVVGPVAGGLVVAWAGAGWALFADVCGALILLVSVLRCVPRAPVVGATGGREPEHASEGRPPYEAEHRPEHEPKQASNAPSEQTPSAPSEQTPRAPSKHTPNAPSKPTPEREPRRESGWRVLRRRPVAGHLLVVVFFFNFLYMPIEVALPLYVRDTLHSDASGLGLLWTALGVGALAGAALVDRLRGLPQRPLLVAVIALWALCPIALAGIEDRTAAMVVFGLGGLVWAPFTPVAYSFLQSGLRDDEQQPVVTLWTTGSTIAAPLGLLAGGPLIALAGLRTSLVLSGLLTMLLAVLAARSVARGPR</sequence>
<feature type="compositionally biased region" description="Basic and acidic residues" evidence="6">
    <location>
        <begin position="277"/>
        <end position="286"/>
    </location>
</feature>
<protein>
    <recommendedName>
        <fullName evidence="10">MFS transporter</fullName>
    </recommendedName>
</protein>
<dbReference type="SUPFAM" id="SSF103473">
    <property type="entry name" value="MFS general substrate transporter"/>
    <property type="match status" value="1"/>
</dbReference>
<evidence type="ECO:0000256" key="7">
    <source>
        <dbReference type="SAM" id="Phobius"/>
    </source>
</evidence>
<keyword evidence="9" id="KW-1185">Reference proteome</keyword>
<dbReference type="Pfam" id="PF07690">
    <property type="entry name" value="MFS_1"/>
    <property type="match status" value="1"/>
</dbReference>
<evidence type="ECO:0000256" key="6">
    <source>
        <dbReference type="SAM" id="MobiDB-lite"/>
    </source>
</evidence>
<evidence type="ECO:0000256" key="2">
    <source>
        <dbReference type="ARBA" id="ARBA00022475"/>
    </source>
</evidence>
<feature type="transmembrane region" description="Helical" evidence="7">
    <location>
        <begin position="452"/>
        <end position="471"/>
    </location>
</feature>
<evidence type="ECO:0000313" key="8">
    <source>
        <dbReference type="EMBL" id="GAA5004714.1"/>
    </source>
</evidence>
<dbReference type="Gene3D" id="1.20.1250.20">
    <property type="entry name" value="MFS general substrate transporter like domains"/>
    <property type="match status" value="1"/>
</dbReference>
<evidence type="ECO:0000256" key="5">
    <source>
        <dbReference type="ARBA" id="ARBA00023136"/>
    </source>
</evidence>
<feature type="transmembrane region" description="Helical" evidence="7">
    <location>
        <begin position="420"/>
        <end position="446"/>
    </location>
</feature>
<feature type="transmembrane region" description="Helical" evidence="7">
    <location>
        <begin position="386"/>
        <end position="408"/>
    </location>
</feature>
<keyword evidence="5 7" id="KW-0472">Membrane</keyword>
<feature type="transmembrane region" description="Helical" evidence="7">
    <location>
        <begin position="157"/>
        <end position="176"/>
    </location>
</feature>
<dbReference type="InterPro" id="IPR011701">
    <property type="entry name" value="MFS"/>
</dbReference>
<reference evidence="9" key="1">
    <citation type="journal article" date="2019" name="Int. J. Syst. Evol. Microbiol.">
        <title>The Global Catalogue of Microorganisms (GCM) 10K type strain sequencing project: providing services to taxonomists for standard genome sequencing and annotation.</title>
        <authorList>
            <consortium name="The Broad Institute Genomics Platform"/>
            <consortium name="The Broad Institute Genome Sequencing Center for Infectious Disease"/>
            <person name="Wu L."/>
            <person name="Ma J."/>
        </authorList>
    </citation>
    <scope>NUCLEOTIDE SEQUENCE [LARGE SCALE GENOMIC DNA]</scope>
    <source>
        <strain evidence="9">JCM 18409</strain>
    </source>
</reference>
<comment type="caution">
    <text evidence="8">The sequence shown here is derived from an EMBL/GenBank/DDBJ whole genome shotgun (WGS) entry which is preliminary data.</text>
</comment>
<dbReference type="PANTHER" id="PTHR23513">
    <property type="entry name" value="INTEGRAL MEMBRANE EFFLUX PROTEIN-RELATED"/>
    <property type="match status" value="1"/>
</dbReference>
<evidence type="ECO:0000256" key="4">
    <source>
        <dbReference type="ARBA" id="ARBA00022989"/>
    </source>
</evidence>
<feature type="transmembrane region" description="Helical" evidence="7">
    <location>
        <begin position="334"/>
        <end position="351"/>
    </location>
</feature>
<organism evidence="8 9">
    <name type="scientific">Streptomyces siamensis</name>
    <dbReference type="NCBI Taxonomy" id="1274986"/>
    <lineage>
        <taxon>Bacteria</taxon>
        <taxon>Bacillati</taxon>
        <taxon>Actinomycetota</taxon>
        <taxon>Actinomycetes</taxon>
        <taxon>Kitasatosporales</taxon>
        <taxon>Streptomycetaceae</taxon>
        <taxon>Streptomyces</taxon>
    </lineage>
</organism>
<feature type="region of interest" description="Disordered" evidence="6">
    <location>
        <begin position="215"/>
        <end position="286"/>
    </location>
</feature>
<evidence type="ECO:0008006" key="10">
    <source>
        <dbReference type="Google" id="ProtNLM"/>
    </source>
</evidence>
<dbReference type="Proteomes" id="UP001501759">
    <property type="component" value="Unassembled WGS sequence"/>
</dbReference>
<dbReference type="InterPro" id="IPR036259">
    <property type="entry name" value="MFS_trans_sf"/>
</dbReference>
<accession>A0ABP9IQY7</accession>
<evidence type="ECO:0000256" key="1">
    <source>
        <dbReference type="ARBA" id="ARBA00004651"/>
    </source>
</evidence>